<evidence type="ECO:0008006" key="5">
    <source>
        <dbReference type="Google" id="ProtNLM"/>
    </source>
</evidence>
<dbReference type="AlphaFoldDB" id="A0A5D3DYE0"/>
<accession>A0A5D3DYE0</accession>
<organism evidence="2 4">
    <name type="scientific">Cucumis melo var. makuwa</name>
    <name type="common">Oriental melon</name>
    <dbReference type="NCBI Taxonomy" id="1194695"/>
    <lineage>
        <taxon>Eukaryota</taxon>
        <taxon>Viridiplantae</taxon>
        <taxon>Streptophyta</taxon>
        <taxon>Embryophyta</taxon>
        <taxon>Tracheophyta</taxon>
        <taxon>Spermatophyta</taxon>
        <taxon>Magnoliopsida</taxon>
        <taxon>eudicotyledons</taxon>
        <taxon>Gunneridae</taxon>
        <taxon>Pentapetalae</taxon>
        <taxon>rosids</taxon>
        <taxon>fabids</taxon>
        <taxon>Cucurbitales</taxon>
        <taxon>Cucurbitaceae</taxon>
        <taxon>Benincaseae</taxon>
        <taxon>Cucumis</taxon>
    </lineage>
</organism>
<dbReference type="Proteomes" id="UP000321947">
    <property type="component" value="Unassembled WGS sequence"/>
</dbReference>
<protein>
    <recommendedName>
        <fullName evidence="5">Senescence-specific cysteine protease sag39</fullName>
    </recommendedName>
</protein>
<evidence type="ECO:0000313" key="2">
    <source>
        <dbReference type="EMBL" id="TYK28260.1"/>
    </source>
</evidence>
<gene>
    <name evidence="2" type="ORF">E5676_scaffold600G00660</name>
    <name evidence="1" type="ORF">E6C27_scaffold61G00640</name>
</gene>
<evidence type="ECO:0000313" key="1">
    <source>
        <dbReference type="EMBL" id="KAA0048463.1"/>
    </source>
</evidence>
<proteinExistence type="predicted"/>
<evidence type="ECO:0000313" key="4">
    <source>
        <dbReference type="Proteomes" id="UP000321947"/>
    </source>
</evidence>
<dbReference type="OrthoDB" id="1741137at2759"/>
<evidence type="ECO:0000313" key="3">
    <source>
        <dbReference type="Proteomes" id="UP000321393"/>
    </source>
</evidence>
<dbReference type="Proteomes" id="UP000321393">
    <property type="component" value="Unassembled WGS sequence"/>
</dbReference>
<name>A0A5D3DYE0_CUCMM</name>
<dbReference type="EMBL" id="SSTE01012822">
    <property type="protein sequence ID" value="KAA0048463.1"/>
    <property type="molecule type" value="Genomic_DNA"/>
</dbReference>
<dbReference type="EMBL" id="SSTD01002133">
    <property type="protein sequence ID" value="TYK28260.1"/>
    <property type="molecule type" value="Genomic_DNA"/>
</dbReference>
<sequence>MLDNFRATIETIKAEMAEMKIYVNLMMRLVGNQTENQVHSVSSKFKIPKPKAFNGNRDVKELENFIFDMEQYFKASGTNSKETKVTLASMHLSDDAKL</sequence>
<reference evidence="3 4" key="1">
    <citation type="submission" date="2019-08" db="EMBL/GenBank/DDBJ databases">
        <title>Draft genome sequences of two oriental melons (Cucumis melo L. var makuwa).</title>
        <authorList>
            <person name="Kwon S.-Y."/>
        </authorList>
    </citation>
    <scope>NUCLEOTIDE SEQUENCE [LARGE SCALE GENOMIC DNA]</scope>
    <source>
        <strain evidence="4">cv. Chang Bougi</strain>
        <strain evidence="3">cv. SW 3</strain>
        <tissue evidence="2">Leaf</tissue>
    </source>
</reference>
<comment type="caution">
    <text evidence="2">The sequence shown here is derived from an EMBL/GenBank/DDBJ whole genome shotgun (WGS) entry which is preliminary data.</text>
</comment>